<dbReference type="EMBL" id="CP000750">
    <property type="protein sequence ID" value="ABS03869.1"/>
    <property type="molecule type" value="Genomic_DNA"/>
</dbReference>
<keyword evidence="2" id="KW-1185">Reference proteome</keyword>
<accession>A6WAN0</accession>
<reference evidence="2" key="1">
    <citation type="journal article" date="2008" name="PLoS ONE">
        <title>Survival in nuclear waste, extreme resistance, and potential applications gleaned from the genome sequence of Kineococcus radiotolerans SRS30216.</title>
        <authorList>
            <person name="Bagwell C.E."/>
            <person name="Bhat S."/>
            <person name="Hawkins G.M."/>
            <person name="Smith B.W."/>
            <person name="Biswas T."/>
            <person name="Hoover T.R."/>
            <person name="Saunders E."/>
            <person name="Han C.S."/>
            <person name="Tsodikov O.V."/>
            <person name="Shimkets L.J."/>
        </authorList>
    </citation>
    <scope>NUCLEOTIDE SEQUENCE [LARGE SCALE GENOMIC DNA]</scope>
    <source>
        <strain evidence="2">ATCC BAA-149 / DSM 14245 / SRS30216</strain>
    </source>
</reference>
<name>A6WAN0_KINRD</name>
<protein>
    <submittedName>
        <fullName evidence="1">Uncharacterized protein</fullName>
    </submittedName>
</protein>
<dbReference type="AlphaFoldDB" id="A6WAN0"/>
<organism evidence="1 2">
    <name type="scientific">Kineococcus radiotolerans (strain ATCC BAA-149 / DSM 14245 / SRS30216)</name>
    <dbReference type="NCBI Taxonomy" id="266940"/>
    <lineage>
        <taxon>Bacteria</taxon>
        <taxon>Bacillati</taxon>
        <taxon>Actinomycetota</taxon>
        <taxon>Actinomycetes</taxon>
        <taxon>Kineosporiales</taxon>
        <taxon>Kineosporiaceae</taxon>
        <taxon>Kineococcus</taxon>
    </lineage>
</organism>
<dbReference type="STRING" id="266940.Krad_2389"/>
<dbReference type="RefSeq" id="WP_012087913.1">
    <property type="nucleotide sequence ID" value="NC_009664.2"/>
</dbReference>
<evidence type="ECO:0000313" key="1">
    <source>
        <dbReference type="EMBL" id="ABS03869.1"/>
    </source>
</evidence>
<proteinExistence type="predicted"/>
<evidence type="ECO:0000313" key="2">
    <source>
        <dbReference type="Proteomes" id="UP000001116"/>
    </source>
</evidence>
<dbReference type="KEGG" id="kra:Krad_2389"/>
<gene>
    <name evidence="1" type="ordered locus">Krad_2389</name>
</gene>
<dbReference type="Proteomes" id="UP000001116">
    <property type="component" value="Chromosome"/>
</dbReference>
<sequence length="131" mass="15135">MAITLVATTEAWEQHTRPLKDLTRAERRAHRLHADRQVKADNADTQDAFEEFIRSHSPDERYAAGLAELAQFHPWYDRRYRPEDLDQLAHDLLHAQTLAADSPPQLAALQEAADLVQQCRTHGWHLHTRVD</sequence>
<dbReference type="HOGENOM" id="CLU_1924755_0_0_11"/>